<evidence type="ECO:0000313" key="2">
    <source>
        <dbReference type="Proteomes" id="UP000297891"/>
    </source>
</evidence>
<protein>
    <recommendedName>
        <fullName evidence="3">WD40 repeat domain-containing protein</fullName>
    </recommendedName>
</protein>
<dbReference type="EMBL" id="RQFP01000014">
    <property type="protein sequence ID" value="TGK92066.1"/>
    <property type="molecule type" value="Genomic_DNA"/>
</dbReference>
<evidence type="ECO:0000313" key="1">
    <source>
        <dbReference type="EMBL" id="TGK92066.1"/>
    </source>
</evidence>
<dbReference type="OrthoDB" id="317381at2"/>
<organism evidence="1 2">
    <name type="scientific">Leptospira brenneri</name>
    <dbReference type="NCBI Taxonomy" id="2023182"/>
    <lineage>
        <taxon>Bacteria</taxon>
        <taxon>Pseudomonadati</taxon>
        <taxon>Spirochaetota</taxon>
        <taxon>Spirochaetia</taxon>
        <taxon>Leptospirales</taxon>
        <taxon>Leptospiraceae</taxon>
        <taxon>Leptospira</taxon>
    </lineage>
</organism>
<dbReference type="SUPFAM" id="SSF50998">
    <property type="entry name" value="Quinoprotein alcohol dehydrogenase-like"/>
    <property type="match status" value="1"/>
</dbReference>
<dbReference type="RefSeq" id="WP_100790881.1">
    <property type="nucleotide sequence ID" value="NZ_NPDQ01000004.1"/>
</dbReference>
<dbReference type="AlphaFoldDB" id="A0A2M9Y1W4"/>
<accession>A0A2M9Y1W4</accession>
<name>A0A2M9Y1W4_9LEPT</name>
<comment type="caution">
    <text evidence="1">The sequence shown here is derived from an EMBL/GenBank/DDBJ whole genome shotgun (WGS) entry which is preliminary data.</text>
</comment>
<keyword evidence="2" id="KW-1185">Reference proteome</keyword>
<evidence type="ECO:0008006" key="3">
    <source>
        <dbReference type="Google" id="ProtNLM"/>
    </source>
</evidence>
<dbReference type="InterPro" id="IPR011047">
    <property type="entry name" value="Quinoprotein_ADH-like_sf"/>
</dbReference>
<sequence>MLQTILYSIGFFILFYFSWDVDLNLVPSIRETWVWNSEGRFGTTSPKLGEDPLRTINGYKTGGKYYSFRTGKFLETDPKYLVDFPLLSNGYLLYEKIGDEVNFFSDAGELFWKKPINSYPRSGYYASPVLYLSGDNNTVFLMDESGNQVGKLELNGRFLTDYQFDSKNKGVIVLFSGGELYRLDEKGNVLFEKDLSKDKKDSFFKSVSLSPDGKVSSIHYSLLDKDFVLVLDEKGESLEEFSLPKFYPHKLYFVTGNDGSILFNFPDSLSFFQDGKLVWEKTKQKSGGVYQSVFVTDSIYVVLSESEILFYNTKGNLIRQKRIPPSELPVRFFPGKGNSVFYMQSKSDLMQFQIF</sequence>
<dbReference type="Proteomes" id="UP000297891">
    <property type="component" value="Unassembled WGS sequence"/>
</dbReference>
<dbReference type="InterPro" id="IPR015943">
    <property type="entry name" value="WD40/YVTN_repeat-like_dom_sf"/>
</dbReference>
<dbReference type="Gene3D" id="2.130.10.10">
    <property type="entry name" value="YVTN repeat-like/Quinoprotein amine dehydrogenase"/>
    <property type="match status" value="1"/>
</dbReference>
<proteinExistence type="predicted"/>
<reference evidence="1" key="1">
    <citation type="journal article" date="2019" name="PLoS Negl. Trop. Dis.">
        <title>Revisiting the worldwide diversity of Leptospira species in the environment.</title>
        <authorList>
            <person name="Vincent A.T."/>
            <person name="Schiettekatte O."/>
            <person name="Bourhy P."/>
            <person name="Veyrier F.J."/>
            <person name="Picardeau M."/>
        </authorList>
    </citation>
    <scope>NUCLEOTIDE SEQUENCE [LARGE SCALE GENOMIC DNA]</scope>
    <source>
        <strain evidence="1">201800277</strain>
    </source>
</reference>
<gene>
    <name evidence="1" type="ORF">EHQ30_17975</name>
</gene>